<organism evidence="2 3">
    <name type="scientific">Kutzneria albida DSM 43870</name>
    <dbReference type="NCBI Taxonomy" id="1449976"/>
    <lineage>
        <taxon>Bacteria</taxon>
        <taxon>Bacillati</taxon>
        <taxon>Actinomycetota</taxon>
        <taxon>Actinomycetes</taxon>
        <taxon>Pseudonocardiales</taxon>
        <taxon>Pseudonocardiaceae</taxon>
        <taxon>Kutzneria</taxon>
    </lineage>
</organism>
<accession>W5WAV3</accession>
<dbReference type="STRING" id="1449976.KALB_4896"/>
<feature type="region of interest" description="Disordered" evidence="1">
    <location>
        <begin position="1"/>
        <end position="23"/>
    </location>
</feature>
<evidence type="ECO:0000256" key="1">
    <source>
        <dbReference type="SAM" id="MobiDB-lite"/>
    </source>
</evidence>
<reference evidence="2 3" key="1">
    <citation type="journal article" date="2014" name="BMC Genomics">
        <title>Complete genome sequence of producer of the glycopeptide antibiotic Aculeximycin Kutzneria albida DSM 43870T, a representative of minor genus of Pseudonocardiaceae.</title>
        <authorList>
            <person name="Rebets Y."/>
            <person name="Tokovenko B."/>
            <person name="Lushchyk I."/>
            <person name="Ruckert C."/>
            <person name="Zaburannyi N."/>
            <person name="Bechthold A."/>
            <person name="Kalinowski J."/>
            <person name="Luzhetskyy A."/>
        </authorList>
    </citation>
    <scope>NUCLEOTIDE SEQUENCE [LARGE SCALE GENOMIC DNA]</scope>
    <source>
        <strain evidence="2">DSM 43870</strain>
    </source>
</reference>
<proteinExistence type="predicted"/>
<keyword evidence="3" id="KW-1185">Reference proteome</keyword>
<dbReference type="RefSeq" id="WP_148309597.1">
    <property type="nucleotide sequence ID" value="NZ_CP007155.1"/>
</dbReference>
<sequence length="165" mass="18498">MDTWPDGTPVTIDPNMAPEDATNPQPSVCLRVQWMKDNPAEAVRQTVDSMTSWLTAGSRESAAWWKLSRPSRRALEAIYAGDQPHLHPATRACLQRHGLINDHAVVTLWGRQVVAEMRHSIRIAVEVTCQDCACARRSVWRRKPVCGCRCHNDVIRPEAEHGKAA</sequence>
<dbReference type="EMBL" id="CP007155">
    <property type="protein sequence ID" value="AHH98258.1"/>
    <property type="molecule type" value="Genomic_DNA"/>
</dbReference>
<gene>
    <name evidence="2" type="ORF">KALB_4896</name>
</gene>
<dbReference type="AlphaFoldDB" id="W5WAV3"/>
<name>W5WAV3_9PSEU</name>
<dbReference type="KEGG" id="kal:KALB_4896"/>
<dbReference type="Proteomes" id="UP000019225">
    <property type="component" value="Chromosome"/>
</dbReference>
<evidence type="ECO:0000313" key="2">
    <source>
        <dbReference type="EMBL" id="AHH98258.1"/>
    </source>
</evidence>
<dbReference type="HOGENOM" id="CLU_1608689_0_0_11"/>
<protein>
    <submittedName>
        <fullName evidence="2">Uncharacterized protein</fullName>
    </submittedName>
</protein>
<evidence type="ECO:0000313" key="3">
    <source>
        <dbReference type="Proteomes" id="UP000019225"/>
    </source>
</evidence>